<reference evidence="14 15" key="1">
    <citation type="submission" date="2019-07" db="EMBL/GenBank/DDBJ databases">
        <title>Genomes of Cafeteria roenbergensis.</title>
        <authorList>
            <person name="Fischer M.G."/>
            <person name="Hackl T."/>
            <person name="Roman M."/>
        </authorList>
    </citation>
    <scope>NUCLEOTIDE SEQUENCE [LARGE SCALE GENOMIC DNA]</scope>
    <source>
        <strain evidence="14 15">RCC970-E3</strain>
    </source>
</reference>
<proteinExistence type="inferred from homology"/>
<organism evidence="14 15">
    <name type="scientific">Cafeteria roenbergensis</name>
    <name type="common">Marine flagellate</name>
    <dbReference type="NCBI Taxonomy" id="33653"/>
    <lineage>
        <taxon>Eukaryota</taxon>
        <taxon>Sar</taxon>
        <taxon>Stramenopiles</taxon>
        <taxon>Bigyra</taxon>
        <taxon>Opalozoa</taxon>
        <taxon>Bicosoecida</taxon>
        <taxon>Cafeteriaceae</taxon>
        <taxon>Cafeteria</taxon>
    </lineage>
</organism>
<feature type="transmembrane region" description="Helical" evidence="12">
    <location>
        <begin position="7"/>
        <end position="28"/>
    </location>
</feature>
<dbReference type="Proteomes" id="UP000324907">
    <property type="component" value="Unassembled WGS sequence"/>
</dbReference>
<keyword evidence="12" id="KW-0812">Transmembrane</keyword>
<feature type="domain" description="Nudix hydrolase" evidence="13">
    <location>
        <begin position="88"/>
        <end position="241"/>
    </location>
</feature>
<dbReference type="FunFam" id="3.90.79.10:FF:000012">
    <property type="entry name" value="Isopentenyl-diphosphate Delta-isomerase 1"/>
    <property type="match status" value="1"/>
</dbReference>
<dbReference type="PANTHER" id="PTHR10885:SF0">
    <property type="entry name" value="ISOPENTENYL-DIPHOSPHATE DELTA-ISOMERASE"/>
    <property type="match status" value="1"/>
</dbReference>
<dbReference type="GO" id="GO:0050992">
    <property type="term" value="P:dimethylallyl diphosphate biosynthetic process"/>
    <property type="evidence" value="ECO:0007669"/>
    <property type="project" value="UniProtKB-UniPathway"/>
</dbReference>
<comment type="cofactor">
    <cofactor evidence="1">
        <name>Mg(2+)</name>
        <dbReference type="ChEBI" id="CHEBI:18420"/>
    </cofactor>
</comment>
<evidence type="ECO:0000259" key="13">
    <source>
        <dbReference type="PROSITE" id="PS51462"/>
    </source>
</evidence>
<evidence type="ECO:0000256" key="4">
    <source>
        <dbReference type="ARBA" id="ARBA00012057"/>
    </source>
</evidence>
<evidence type="ECO:0000256" key="12">
    <source>
        <dbReference type="SAM" id="Phobius"/>
    </source>
</evidence>
<keyword evidence="10" id="KW-0414">Isoprene biosynthesis</keyword>
<evidence type="ECO:0000256" key="9">
    <source>
        <dbReference type="ARBA" id="ARBA00023098"/>
    </source>
</evidence>
<dbReference type="PROSITE" id="PS51462">
    <property type="entry name" value="NUDIX"/>
    <property type="match status" value="1"/>
</dbReference>
<name>A0A5A8E455_CAFRO</name>
<evidence type="ECO:0000256" key="1">
    <source>
        <dbReference type="ARBA" id="ARBA00001946"/>
    </source>
</evidence>
<evidence type="ECO:0000256" key="2">
    <source>
        <dbReference type="ARBA" id="ARBA00004826"/>
    </source>
</evidence>
<keyword evidence="11" id="KW-0413">Isomerase</keyword>
<dbReference type="GO" id="GO:0009240">
    <property type="term" value="P:isopentenyl diphosphate biosynthetic process"/>
    <property type="evidence" value="ECO:0007669"/>
    <property type="project" value="TreeGrafter"/>
</dbReference>
<comment type="similarity">
    <text evidence="3">Belongs to the IPP isomerase type 1 family.</text>
</comment>
<dbReference type="Gene3D" id="3.90.79.10">
    <property type="entry name" value="Nucleoside Triphosphate Pyrophosphohydrolase"/>
    <property type="match status" value="1"/>
</dbReference>
<evidence type="ECO:0000256" key="8">
    <source>
        <dbReference type="ARBA" id="ARBA00022955"/>
    </source>
</evidence>
<protein>
    <recommendedName>
        <fullName evidence="4">isopentenyl-diphosphate Delta-isomerase</fullName>
        <ecNumber evidence="4">5.3.3.2</ecNumber>
    </recommendedName>
</protein>
<dbReference type="AlphaFoldDB" id="A0A5A8E455"/>
<evidence type="ECO:0000256" key="10">
    <source>
        <dbReference type="ARBA" id="ARBA00023229"/>
    </source>
</evidence>
<comment type="caution">
    <text evidence="14">The sequence shown here is derived from an EMBL/GenBank/DDBJ whole genome shotgun (WGS) entry which is preliminary data.</text>
</comment>
<dbReference type="EC" id="5.3.3.2" evidence="4"/>
<dbReference type="GO" id="GO:0004452">
    <property type="term" value="F:isopentenyl-diphosphate delta-isomerase activity"/>
    <property type="evidence" value="ECO:0007669"/>
    <property type="project" value="UniProtKB-EC"/>
</dbReference>
<comment type="pathway">
    <text evidence="2">Isoprenoid biosynthesis; dimethylallyl diphosphate biosynthesis; dimethylallyl diphosphate from isopentenyl diphosphate: step 1/1.</text>
</comment>
<dbReference type="Pfam" id="PF00293">
    <property type="entry name" value="NUDIX"/>
    <property type="match status" value="1"/>
</dbReference>
<dbReference type="SUPFAM" id="SSF55811">
    <property type="entry name" value="Nudix"/>
    <property type="match status" value="1"/>
</dbReference>
<dbReference type="NCBIfam" id="TIGR02150">
    <property type="entry name" value="IPP_isom_1"/>
    <property type="match status" value="1"/>
</dbReference>
<evidence type="ECO:0000256" key="11">
    <source>
        <dbReference type="ARBA" id="ARBA00023235"/>
    </source>
</evidence>
<dbReference type="EMBL" id="VLTL01000004">
    <property type="protein sequence ID" value="KAA0171824.1"/>
    <property type="molecule type" value="Genomic_DNA"/>
</dbReference>
<evidence type="ECO:0000313" key="14">
    <source>
        <dbReference type="EMBL" id="KAA0171824.1"/>
    </source>
</evidence>
<evidence type="ECO:0000313" key="15">
    <source>
        <dbReference type="Proteomes" id="UP000324907"/>
    </source>
</evidence>
<dbReference type="InterPro" id="IPR015797">
    <property type="entry name" value="NUDIX_hydrolase-like_dom_sf"/>
</dbReference>
<dbReference type="GO" id="GO:0005737">
    <property type="term" value="C:cytoplasm"/>
    <property type="evidence" value="ECO:0007669"/>
    <property type="project" value="TreeGrafter"/>
</dbReference>
<accession>A0A5A8E455</accession>
<evidence type="ECO:0000256" key="5">
    <source>
        <dbReference type="ARBA" id="ARBA00022516"/>
    </source>
</evidence>
<keyword evidence="12" id="KW-1133">Transmembrane helix</keyword>
<dbReference type="InterPro" id="IPR000086">
    <property type="entry name" value="NUDIX_hydrolase_dom"/>
</dbReference>
<sequence length="303" mass="33382">MDPQTRAAMLAAALGTALLAAGVAYWFMRPKKASPDEAISRTLAEADDDQRKMMEERCIIVNDADEPVRPATKAECHQWAKIGGEGAMVHRAFSVFLFDHDARLVLQQRSEAKITFPGYWANTCCSHPLWRPEEMELEDAMGVKRAARRKLQQELGTDPETLPLSCFHWVGRVHYRAPCDDAIWGEHEIDHVLLALPEGKVPLLPNDNEVQATESFTEAELGEWLDEAPAKGTKVSPWFSVIREKMLPSWWAAVRGVRSAQARGEEVDVAAAMSKVRSEVILRAGDPTEATPVADAAAAGGSA</sequence>
<dbReference type="GO" id="GO:0006694">
    <property type="term" value="P:steroid biosynthetic process"/>
    <property type="evidence" value="ECO:0007669"/>
    <property type="project" value="UniProtKB-KW"/>
</dbReference>
<keyword evidence="12" id="KW-0472">Membrane</keyword>
<dbReference type="InterPro" id="IPR011876">
    <property type="entry name" value="IsopentenylPP_isomerase_typ1"/>
</dbReference>
<keyword evidence="7" id="KW-0460">Magnesium</keyword>
<keyword evidence="8" id="KW-0752">Steroid biosynthesis</keyword>
<keyword evidence="9" id="KW-0443">Lipid metabolism</keyword>
<dbReference type="GO" id="GO:0046872">
    <property type="term" value="F:metal ion binding"/>
    <property type="evidence" value="ECO:0007669"/>
    <property type="project" value="UniProtKB-KW"/>
</dbReference>
<dbReference type="UniPathway" id="UPA00059">
    <property type="reaction ID" value="UER00104"/>
</dbReference>
<keyword evidence="5" id="KW-0444">Lipid biosynthesis</keyword>
<evidence type="ECO:0000256" key="6">
    <source>
        <dbReference type="ARBA" id="ARBA00022723"/>
    </source>
</evidence>
<gene>
    <name evidence="14" type="ORF">FNF28_00460</name>
</gene>
<dbReference type="PANTHER" id="PTHR10885">
    <property type="entry name" value="ISOPENTENYL-DIPHOSPHATE DELTA-ISOMERASE"/>
    <property type="match status" value="1"/>
</dbReference>
<keyword evidence="6" id="KW-0479">Metal-binding</keyword>
<dbReference type="CDD" id="cd02885">
    <property type="entry name" value="NUDIX_IPP_Isomerase"/>
    <property type="match status" value="1"/>
</dbReference>
<evidence type="ECO:0000256" key="3">
    <source>
        <dbReference type="ARBA" id="ARBA00007579"/>
    </source>
</evidence>
<evidence type="ECO:0000256" key="7">
    <source>
        <dbReference type="ARBA" id="ARBA00022842"/>
    </source>
</evidence>